<evidence type="ECO:0000313" key="2">
    <source>
        <dbReference type="EMBL" id="MDL4840841.1"/>
    </source>
</evidence>
<keyword evidence="1" id="KW-0175">Coiled coil</keyword>
<keyword evidence="3" id="KW-1185">Reference proteome</keyword>
<dbReference type="RefSeq" id="WP_285931986.1">
    <property type="nucleotide sequence ID" value="NZ_JASTZU010000034.1"/>
</dbReference>
<sequence length="108" mass="12951">MSLAMKEVYHEKKSVSKKDFEKGYMDLMNHIRIIDQKLSTKADEVVLTMTLAHRQEIEELQTEVMNLHAEVKRLKQEIRTQETKRVVSSMKSVHPFRNWFKKMQFARK</sequence>
<organism evidence="2 3">
    <name type="scientific">Aquibacillus rhizosphaerae</name>
    <dbReference type="NCBI Taxonomy" id="3051431"/>
    <lineage>
        <taxon>Bacteria</taxon>
        <taxon>Bacillati</taxon>
        <taxon>Bacillota</taxon>
        <taxon>Bacilli</taxon>
        <taxon>Bacillales</taxon>
        <taxon>Bacillaceae</taxon>
        <taxon>Aquibacillus</taxon>
    </lineage>
</organism>
<dbReference type="EMBL" id="JASTZU010000034">
    <property type="protein sequence ID" value="MDL4840841.1"/>
    <property type="molecule type" value="Genomic_DNA"/>
</dbReference>
<protein>
    <submittedName>
        <fullName evidence="2">Uncharacterized protein</fullName>
    </submittedName>
</protein>
<dbReference type="Proteomes" id="UP001235343">
    <property type="component" value="Unassembled WGS sequence"/>
</dbReference>
<comment type="caution">
    <text evidence="2">The sequence shown here is derived from an EMBL/GenBank/DDBJ whole genome shotgun (WGS) entry which is preliminary data.</text>
</comment>
<name>A0ABT7L4Q2_9BACI</name>
<accession>A0ABT7L4Q2</accession>
<gene>
    <name evidence="2" type="ORF">QQS35_10295</name>
</gene>
<evidence type="ECO:0000256" key="1">
    <source>
        <dbReference type="SAM" id="Coils"/>
    </source>
</evidence>
<evidence type="ECO:0000313" key="3">
    <source>
        <dbReference type="Proteomes" id="UP001235343"/>
    </source>
</evidence>
<reference evidence="2 3" key="1">
    <citation type="submission" date="2023-06" db="EMBL/GenBank/DDBJ databases">
        <title>Aquibacillus rhizosphaerae LR5S19.</title>
        <authorList>
            <person name="Sun J.-Q."/>
        </authorList>
    </citation>
    <scope>NUCLEOTIDE SEQUENCE [LARGE SCALE GENOMIC DNA]</scope>
    <source>
        <strain evidence="2 3">LR5S19</strain>
    </source>
</reference>
<proteinExistence type="predicted"/>
<feature type="coiled-coil region" evidence="1">
    <location>
        <begin position="50"/>
        <end position="84"/>
    </location>
</feature>